<organism evidence="1 2">
    <name type="scientific">Speluncibacter jeojiensis</name>
    <dbReference type="NCBI Taxonomy" id="2710754"/>
    <lineage>
        <taxon>Bacteria</taxon>
        <taxon>Bacillati</taxon>
        <taxon>Actinomycetota</taxon>
        <taxon>Actinomycetes</taxon>
        <taxon>Mycobacteriales</taxon>
        <taxon>Speluncibacteraceae</taxon>
        <taxon>Speluncibacter</taxon>
    </lineage>
</organism>
<keyword evidence="2" id="KW-1185">Reference proteome</keyword>
<dbReference type="AlphaFoldDB" id="A0A9X4M496"/>
<dbReference type="EMBL" id="JANRHA010000003">
    <property type="protein sequence ID" value="MDG3014146.1"/>
    <property type="molecule type" value="Genomic_DNA"/>
</dbReference>
<dbReference type="Proteomes" id="UP001152755">
    <property type="component" value="Unassembled WGS sequence"/>
</dbReference>
<protein>
    <submittedName>
        <fullName evidence="1">Uncharacterized protein</fullName>
    </submittedName>
</protein>
<gene>
    <name evidence="1" type="ORF">NVS88_06195</name>
</gene>
<accession>A0A9X4M496</accession>
<name>A0A9X4M496_9ACTN</name>
<comment type="caution">
    <text evidence="1">The sequence shown here is derived from an EMBL/GenBank/DDBJ whole genome shotgun (WGS) entry which is preliminary data.</text>
</comment>
<sequence length="266" mass="29639">MPIDEIVPGVDYAYAVGEDAQVVRVRCDGLLTGQRPMRVLITFMDKSDGRSEETPPVRLKTPWSGRQEYIDYQASWKAVRAASLNAEDPREDAGRFVFDQWIEGTVAGLGYGRDAGALYVHDCEALAEQCGTDPRLIDSAPLVFSCWEGLIAPWPVAETVLRGFCEKNFQKVLRAVDDLEFAELQRAVDSGAEASDRHDDMVRVTVTAGIVREWCGAGIAERRDHEMVLMDVARRRGDALRQAVVTLSDAGFKDQAERISRDLEEM</sequence>
<evidence type="ECO:0000313" key="1">
    <source>
        <dbReference type="EMBL" id="MDG3014146.1"/>
    </source>
</evidence>
<proteinExistence type="predicted"/>
<reference evidence="1" key="1">
    <citation type="submission" date="2022-08" db="EMBL/GenBank/DDBJ databases">
        <title>Genome analysis of Corynebacteriales strain.</title>
        <authorList>
            <person name="Lee S.D."/>
        </authorList>
    </citation>
    <scope>NUCLEOTIDE SEQUENCE</scope>
    <source>
        <strain evidence="1">D3-21</strain>
    </source>
</reference>
<dbReference type="RefSeq" id="WP_332519448.1">
    <property type="nucleotide sequence ID" value="NZ_JANRHA010000003.1"/>
</dbReference>
<evidence type="ECO:0000313" key="2">
    <source>
        <dbReference type="Proteomes" id="UP001152755"/>
    </source>
</evidence>